<reference evidence="3" key="1">
    <citation type="submission" date="2022-06" db="EMBL/GenBank/DDBJ databases">
        <title>Rothia sp. isolated from sandalwood seedling.</title>
        <authorList>
            <person name="Tuikhar N."/>
            <person name="Kirdat K."/>
            <person name="Thorat V."/>
            <person name="Swetha P."/>
            <person name="Padma S."/>
            <person name="Sundararaj R."/>
            <person name="Yadav A."/>
        </authorList>
    </citation>
    <scope>NUCLEOTIDE SEQUENCE</scope>
    <source>
        <strain evidence="3">AR01</strain>
    </source>
</reference>
<evidence type="ECO:0000313" key="4">
    <source>
        <dbReference type="Proteomes" id="UP001139502"/>
    </source>
</evidence>
<dbReference type="RefSeq" id="WP_254165137.1">
    <property type="nucleotide sequence ID" value="NZ_JANAFB010000005.1"/>
</dbReference>
<dbReference type="AlphaFoldDB" id="A0A9X2KHS8"/>
<dbReference type="EMBL" id="JANAFB010000005">
    <property type="protein sequence ID" value="MCP3425109.1"/>
    <property type="molecule type" value="Genomic_DNA"/>
</dbReference>
<keyword evidence="1" id="KW-0472">Membrane</keyword>
<gene>
    <name evidence="3" type="ORF">NBM05_03465</name>
</gene>
<dbReference type="Proteomes" id="UP001139502">
    <property type="component" value="Unassembled WGS sequence"/>
</dbReference>
<evidence type="ECO:0000313" key="3">
    <source>
        <dbReference type="EMBL" id="MCP3425109.1"/>
    </source>
</evidence>
<evidence type="ECO:0000256" key="1">
    <source>
        <dbReference type="SAM" id="Phobius"/>
    </source>
</evidence>
<name>A0A9X2KHS8_9MICC</name>
<sequence length="165" mass="18406">MRYRAPLMAGEQVVTCNRAHPMKLLRPLAVLLLGVFLASMLQVLGSLSAGWSAAAPIVLVAAVVYALVRGYRWAVTGYALTSRRVVIFRGLGGRLPLAIPWETVEEVRGPRGPYARWTGFGTVRVRARGQSFDLTYQKEPGRFVRMCDEYRGRYLGELRDPRAPV</sequence>
<proteinExistence type="predicted"/>
<feature type="domain" description="YdbS-like PH" evidence="2">
    <location>
        <begin position="73"/>
        <end position="137"/>
    </location>
</feature>
<keyword evidence="1" id="KW-1133">Transmembrane helix</keyword>
<dbReference type="InterPro" id="IPR005182">
    <property type="entry name" value="YdbS-like_PH"/>
</dbReference>
<evidence type="ECO:0000259" key="2">
    <source>
        <dbReference type="Pfam" id="PF03703"/>
    </source>
</evidence>
<protein>
    <submittedName>
        <fullName evidence="3">PH domain-containing protein</fullName>
    </submittedName>
</protein>
<dbReference type="Pfam" id="PF03703">
    <property type="entry name" value="bPH_2"/>
    <property type="match status" value="1"/>
</dbReference>
<accession>A0A9X2KHS8</accession>
<comment type="caution">
    <text evidence="3">The sequence shown here is derived from an EMBL/GenBank/DDBJ whole genome shotgun (WGS) entry which is preliminary data.</text>
</comment>
<keyword evidence="1" id="KW-0812">Transmembrane</keyword>
<keyword evidence="4" id="KW-1185">Reference proteome</keyword>
<organism evidence="3 4">
    <name type="scientific">Rothia santali</name>
    <dbReference type="NCBI Taxonomy" id="2949643"/>
    <lineage>
        <taxon>Bacteria</taxon>
        <taxon>Bacillati</taxon>
        <taxon>Actinomycetota</taxon>
        <taxon>Actinomycetes</taxon>
        <taxon>Micrococcales</taxon>
        <taxon>Micrococcaceae</taxon>
        <taxon>Rothia</taxon>
    </lineage>
</organism>
<feature type="transmembrane region" description="Helical" evidence="1">
    <location>
        <begin position="51"/>
        <end position="68"/>
    </location>
</feature>
<feature type="transmembrane region" description="Helical" evidence="1">
    <location>
        <begin position="28"/>
        <end position="45"/>
    </location>
</feature>